<reference evidence="1" key="1">
    <citation type="submission" date="2022-03" db="EMBL/GenBank/DDBJ databases">
        <authorList>
            <person name="Sayadi A."/>
        </authorList>
    </citation>
    <scope>NUCLEOTIDE SEQUENCE</scope>
</reference>
<organism evidence="1 2">
    <name type="scientific">Acanthoscelides obtectus</name>
    <name type="common">Bean weevil</name>
    <name type="synonym">Bruchus obtectus</name>
    <dbReference type="NCBI Taxonomy" id="200917"/>
    <lineage>
        <taxon>Eukaryota</taxon>
        <taxon>Metazoa</taxon>
        <taxon>Ecdysozoa</taxon>
        <taxon>Arthropoda</taxon>
        <taxon>Hexapoda</taxon>
        <taxon>Insecta</taxon>
        <taxon>Pterygota</taxon>
        <taxon>Neoptera</taxon>
        <taxon>Endopterygota</taxon>
        <taxon>Coleoptera</taxon>
        <taxon>Polyphaga</taxon>
        <taxon>Cucujiformia</taxon>
        <taxon>Chrysomeloidea</taxon>
        <taxon>Chrysomelidae</taxon>
        <taxon>Bruchinae</taxon>
        <taxon>Bruchini</taxon>
        <taxon>Acanthoscelides</taxon>
    </lineage>
</organism>
<protein>
    <submittedName>
        <fullName evidence="1">Uncharacterized protein</fullName>
    </submittedName>
</protein>
<evidence type="ECO:0000313" key="2">
    <source>
        <dbReference type="Proteomes" id="UP001152888"/>
    </source>
</evidence>
<dbReference type="Proteomes" id="UP001152888">
    <property type="component" value="Unassembled WGS sequence"/>
</dbReference>
<dbReference type="AlphaFoldDB" id="A0A9P0KWK8"/>
<gene>
    <name evidence="1" type="ORF">ACAOBT_LOCUS16847</name>
</gene>
<evidence type="ECO:0000313" key="1">
    <source>
        <dbReference type="EMBL" id="CAH1985731.1"/>
    </source>
</evidence>
<keyword evidence="2" id="KW-1185">Reference proteome</keyword>
<sequence>MKRKSALAAVYALHALVPEYWRDWFVAVRTTPAQLRLSTFKQTIVAFHLKTTHFNNLAAKGKLVRMLSTDFVKMN</sequence>
<dbReference type="EMBL" id="CAKOFQ010006985">
    <property type="protein sequence ID" value="CAH1985731.1"/>
    <property type="molecule type" value="Genomic_DNA"/>
</dbReference>
<name>A0A9P0KWK8_ACAOB</name>
<comment type="caution">
    <text evidence="1">The sequence shown here is derived from an EMBL/GenBank/DDBJ whole genome shotgun (WGS) entry which is preliminary data.</text>
</comment>
<accession>A0A9P0KWK8</accession>
<proteinExistence type="predicted"/>